<dbReference type="PANTHER" id="PTHR36842">
    <property type="entry name" value="PROTEIN TOLB HOMOLOG"/>
    <property type="match status" value="1"/>
</dbReference>
<evidence type="ECO:0000256" key="3">
    <source>
        <dbReference type="SAM" id="SignalP"/>
    </source>
</evidence>
<dbReference type="SUPFAM" id="SSF82171">
    <property type="entry name" value="DPP6 N-terminal domain-like"/>
    <property type="match status" value="2"/>
</dbReference>
<reference evidence="5 6" key="1">
    <citation type="submission" date="2020-08" db="EMBL/GenBank/DDBJ databases">
        <title>Functional genomics of gut bacteria from endangered species of beetles.</title>
        <authorList>
            <person name="Carlos-Shanley C."/>
        </authorList>
    </citation>
    <scope>NUCLEOTIDE SEQUENCE [LARGE SCALE GENOMIC DNA]</scope>
    <source>
        <strain evidence="5 6">S00123</strain>
    </source>
</reference>
<feature type="domain" description="Amidohydrolase-related" evidence="4">
    <location>
        <begin position="725"/>
        <end position="1057"/>
    </location>
</feature>
<feature type="chain" id="PRO_5031532060" evidence="3">
    <location>
        <begin position="21"/>
        <end position="1102"/>
    </location>
</feature>
<evidence type="ECO:0000313" key="6">
    <source>
        <dbReference type="Proteomes" id="UP000539957"/>
    </source>
</evidence>
<dbReference type="RefSeq" id="WP_184273843.1">
    <property type="nucleotide sequence ID" value="NZ_JACHKY010000009.1"/>
</dbReference>
<evidence type="ECO:0000256" key="1">
    <source>
        <dbReference type="ARBA" id="ARBA00009820"/>
    </source>
</evidence>
<proteinExistence type="inferred from homology"/>
<gene>
    <name evidence="5" type="ORF">HNP32_003605</name>
</gene>
<dbReference type="EMBL" id="JACHKY010000009">
    <property type="protein sequence ID" value="MBB4799844.1"/>
    <property type="molecule type" value="Genomic_DNA"/>
</dbReference>
<dbReference type="GO" id="GO:0016810">
    <property type="term" value="F:hydrolase activity, acting on carbon-nitrogen (but not peptide) bonds"/>
    <property type="evidence" value="ECO:0007669"/>
    <property type="project" value="InterPro"/>
</dbReference>
<evidence type="ECO:0000313" key="5">
    <source>
        <dbReference type="EMBL" id="MBB4799844.1"/>
    </source>
</evidence>
<comment type="caution">
    <text evidence="5">The sequence shown here is derived from an EMBL/GenBank/DDBJ whole genome shotgun (WGS) entry which is preliminary data.</text>
</comment>
<keyword evidence="6" id="KW-1185">Reference proteome</keyword>
<feature type="region of interest" description="Disordered" evidence="2">
    <location>
        <begin position="24"/>
        <end position="54"/>
    </location>
</feature>
<dbReference type="Pfam" id="PF07676">
    <property type="entry name" value="PD40"/>
    <property type="match status" value="4"/>
</dbReference>
<evidence type="ECO:0000259" key="4">
    <source>
        <dbReference type="Pfam" id="PF01979"/>
    </source>
</evidence>
<evidence type="ECO:0000256" key="2">
    <source>
        <dbReference type="SAM" id="MobiDB-lite"/>
    </source>
</evidence>
<dbReference type="Proteomes" id="UP000539957">
    <property type="component" value="Unassembled WGS sequence"/>
</dbReference>
<dbReference type="InterPro" id="IPR032466">
    <property type="entry name" value="Metal_Hydrolase"/>
</dbReference>
<keyword evidence="5" id="KW-0378">Hydrolase</keyword>
<feature type="compositionally biased region" description="Low complexity" evidence="2">
    <location>
        <begin position="1076"/>
        <end position="1091"/>
    </location>
</feature>
<sequence>MKRSLLTTVAALAVAFPAFAQNTAQTAPASDSTATAATTPAKPKWDVQNPPGASHDATIDVTEGTWMSLDVSPDGREIVFDLLGDIYVMPISGGEARAIASGVAWDMQPKFSPDGRSIAFTSDRGGGDNLWVMDRDGSNAKQVSNETFRLLTQPDWSPDGQFVVGRKHFTSSRSLGAGEMWMYHRAGGGGVQLTERRTQQKDTGEPAFSPDGRYLYFSDDSTPGGVFDYSKDPNTQIYVIRRLDRETGEITPFVTGPGGSIRPTPSPDGKSLAFIRRDRYKSVLYVMDLESGRETPIHDGLDRDLQETWAIHGVYPTMSWTPDNRSIVFWAGGKIHRIDVASKAVSEIPFHVADTRRVQEAVRFPVEVAPDQFDVKMVRWAQTSPDGSKVVFEALGNLWIRDLRNGVAGAPRRLTRQSDHFELYPSWSRDGRSIVYTTWNDQDLGTLRVIPAAGGEGRVISAHPGHYLEPQFSPDGQTIVYRTSSDGFLRTALWSREPGVYRTSVRGGEPTLITENGSNPQFGARNDRIFLTARDGDKRVLKSVNLSGDDERKHLSSEWAAEFSVSPDEHWVAWTERFNAYVTPFVATGRAVTVGAETKALPQTRVTRDAGEWLHWSGDSSRLQWSMGPELFSRPLSESFAFAEGAPADLPKPAEHGVKIGFSADYAKPTGRVVLSGARLITMKGDEVIEDGVVVINGNRIEAIGPRGSVTVPADARVMDMAGKTIIPGLVDAHWHGSMGSDEIIPQQSWVNYAALAFGVTTIHDPSNDSSEIFAHSELAKAGKVVGPRIFSTGTILYGAATPFTAQVNDLDDALSNLRRMQAVGAWSVKSYNQPRRDQRQQILEAARELGMMVVPEGGSLYQHNMSMVVDGHTTIEHSIPLARLYADVHQLWRQTKVAYTPTLVVAYGGNWGENYWYQATDVWNDPILTKYVPRRILDSRARRPVHVQPDELNHISIAREAKRLSDEGVSVQIGAHGQREGLGAHWELWMFEQGGMTPHEALRVGTLNGAAALGMDKDIGSLETGKLADMVVLDANPLENLRNTVKIGYTMINGRIFDNHMNEVGQAPRQPFWHQSAEGQAWSAGAASAEADAHGHAHGHD</sequence>
<feature type="compositionally biased region" description="Basic and acidic residues" evidence="2">
    <location>
        <begin position="1092"/>
        <end position="1102"/>
    </location>
</feature>
<comment type="similarity">
    <text evidence="1">Belongs to the TolB family.</text>
</comment>
<dbReference type="InterPro" id="IPR011059">
    <property type="entry name" value="Metal-dep_hydrolase_composite"/>
</dbReference>
<dbReference type="SUPFAM" id="SSF51556">
    <property type="entry name" value="Metallo-dependent hydrolases"/>
    <property type="match status" value="1"/>
</dbReference>
<name>A0A7W7ISQ4_9CAUL</name>
<protein>
    <submittedName>
        <fullName evidence="5">Imidazolonepropionase-like amidohydrolase/Tol biopolymer transport system component</fullName>
    </submittedName>
</protein>
<dbReference type="InterPro" id="IPR006680">
    <property type="entry name" value="Amidohydro-rel"/>
</dbReference>
<accession>A0A7W7ISQ4</accession>
<feature type="compositionally biased region" description="Low complexity" evidence="2">
    <location>
        <begin position="24"/>
        <end position="41"/>
    </location>
</feature>
<dbReference type="AlphaFoldDB" id="A0A7W7ISQ4"/>
<feature type="signal peptide" evidence="3">
    <location>
        <begin position="1"/>
        <end position="20"/>
    </location>
</feature>
<feature type="region of interest" description="Disordered" evidence="2">
    <location>
        <begin position="1074"/>
        <end position="1102"/>
    </location>
</feature>
<dbReference type="Gene3D" id="2.30.40.10">
    <property type="entry name" value="Urease, subunit C, domain 1"/>
    <property type="match status" value="1"/>
</dbReference>
<dbReference type="InterPro" id="IPR011659">
    <property type="entry name" value="WD40"/>
</dbReference>
<dbReference type="Gene3D" id="3.30.110.90">
    <property type="entry name" value="Amidohydrolase"/>
    <property type="match status" value="1"/>
</dbReference>
<keyword evidence="3" id="KW-0732">Signal</keyword>
<dbReference type="Gene3D" id="1.20.58.520">
    <property type="entry name" value="Amidohydrolase"/>
    <property type="match status" value="1"/>
</dbReference>
<dbReference type="Pfam" id="PF01979">
    <property type="entry name" value="Amidohydro_1"/>
    <property type="match status" value="1"/>
</dbReference>
<dbReference type="Gene3D" id="2.120.10.30">
    <property type="entry name" value="TolB, C-terminal domain"/>
    <property type="match status" value="3"/>
</dbReference>
<dbReference type="SUPFAM" id="SSF51338">
    <property type="entry name" value="Composite domain of metallo-dependent hydrolases"/>
    <property type="match status" value="1"/>
</dbReference>
<dbReference type="Gene3D" id="3.40.50.10910">
    <property type="entry name" value="Amidohydrolase"/>
    <property type="match status" value="1"/>
</dbReference>
<dbReference type="PANTHER" id="PTHR36842:SF1">
    <property type="entry name" value="PROTEIN TOLB"/>
    <property type="match status" value="1"/>
</dbReference>
<dbReference type="InterPro" id="IPR011042">
    <property type="entry name" value="6-blade_b-propeller_TolB-like"/>
</dbReference>
<organism evidence="5 6">
    <name type="scientific">Brevundimonas bullata</name>
    <dbReference type="NCBI Taxonomy" id="13160"/>
    <lineage>
        <taxon>Bacteria</taxon>
        <taxon>Pseudomonadati</taxon>
        <taxon>Pseudomonadota</taxon>
        <taxon>Alphaproteobacteria</taxon>
        <taxon>Caulobacterales</taxon>
        <taxon>Caulobacteraceae</taxon>
        <taxon>Brevundimonas</taxon>
    </lineage>
</organism>